<sequence>MDYAKLLRLLSNSIDTSGKSGRHIVRFLQPDHYNECLSQLLKYRRIYPALRSIRSSSLLQALFCSLRYPDSTFFEELGLLVESDSTISVHSSASSSKERATDIPWGVKRIGAPEVWSVSTGYRIRIGVIDTGADYSHPDLRYSLGRGIHLLNRASLPHDDNGHGTHIAGTIAAAGGAQGMIGVAPRSLIYPVKAFDHNGSAFVSDIILGIDWCVRSRMNIINMSFGMKSTSQALKNVVRKANEAGIVIVASSGNDKKQRTADYPAKYAQTISVGATNRDGKIASFSNSGPYIDIYAPGEKITSSWLGGGHREMSGTSMATSHVSGAIALLLAARPNLTPGEIKRRLRRTARPLSTSQARARSRPGEVSAVRLLRGKIERRGQG</sequence>
<dbReference type="InterPro" id="IPR050131">
    <property type="entry name" value="Peptidase_S8_subtilisin-like"/>
</dbReference>
<dbReference type="PROSITE" id="PS51892">
    <property type="entry name" value="SUBTILASE"/>
    <property type="match status" value="1"/>
</dbReference>
<accession>A0A3S8RR59</accession>
<evidence type="ECO:0000256" key="1">
    <source>
        <dbReference type="ARBA" id="ARBA00011073"/>
    </source>
</evidence>
<dbReference type="InterPro" id="IPR015500">
    <property type="entry name" value="Peptidase_S8_subtilisin-rel"/>
</dbReference>
<evidence type="ECO:0000256" key="4">
    <source>
        <dbReference type="ARBA" id="ARBA00022801"/>
    </source>
</evidence>
<feature type="active site" description="Charge relay system" evidence="6 7">
    <location>
        <position position="163"/>
    </location>
</feature>
<dbReference type="Pfam" id="PF00082">
    <property type="entry name" value="Peptidase_S8"/>
    <property type="match status" value="1"/>
</dbReference>
<proteinExistence type="inferred from homology"/>
<gene>
    <name evidence="10" type="ORF">EIM92_04075</name>
</gene>
<feature type="domain" description="Peptidase S8/S53" evidence="9">
    <location>
        <begin position="124"/>
        <end position="353"/>
    </location>
</feature>
<keyword evidence="11" id="KW-1185">Reference proteome</keyword>
<dbReference type="AlphaFoldDB" id="A0A3S8RR59"/>
<organism evidence="10 11">
    <name type="scientific">Paenibacillus lentus</name>
    <dbReference type="NCBI Taxonomy" id="1338368"/>
    <lineage>
        <taxon>Bacteria</taxon>
        <taxon>Bacillati</taxon>
        <taxon>Bacillota</taxon>
        <taxon>Bacilli</taxon>
        <taxon>Bacillales</taxon>
        <taxon>Paenibacillaceae</taxon>
        <taxon>Paenibacillus</taxon>
    </lineage>
</organism>
<evidence type="ECO:0000256" key="7">
    <source>
        <dbReference type="PROSITE-ProRule" id="PRU01240"/>
    </source>
</evidence>
<dbReference type="PRINTS" id="PR00723">
    <property type="entry name" value="SUBTILISIN"/>
</dbReference>
<evidence type="ECO:0000259" key="9">
    <source>
        <dbReference type="Pfam" id="PF00082"/>
    </source>
</evidence>
<dbReference type="OrthoDB" id="9798386at2"/>
<keyword evidence="4 7" id="KW-0378">Hydrolase</keyword>
<keyword evidence="3" id="KW-0479">Metal-binding</keyword>
<dbReference type="RefSeq" id="WP_125081592.1">
    <property type="nucleotide sequence ID" value="NZ_CP034248.1"/>
</dbReference>
<evidence type="ECO:0000313" key="11">
    <source>
        <dbReference type="Proteomes" id="UP000273145"/>
    </source>
</evidence>
<dbReference type="SUPFAM" id="SSF52743">
    <property type="entry name" value="Subtilisin-like"/>
    <property type="match status" value="1"/>
</dbReference>
<dbReference type="InterPro" id="IPR022398">
    <property type="entry name" value="Peptidase_S8_His-AS"/>
</dbReference>
<dbReference type="InterPro" id="IPR000209">
    <property type="entry name" value="Peptidase_S8/S53_dom"/>
</dbReference>
<comment type="similarity">
    <text evidence="1 7">Belongs to the peptidase S8 family.</text>
</comment>
<keyword evidence="2 7" id="KW-0645">Protease</keyword>
<dbReference type="PROSITE" id="PS00137">
    <property type="entry name" value="SUBTILASE_HIS"/>
    <property type="match status" value="1"/>
</dbReference>
<evidence type="ECO:0000256" key="5">
    <source>
        <dbReference type="ARBA" id="ARBA00022825"/>
    </source>
</evidence>
<evidence type="ECO:0000256" key="6">
    <source>
        <dbReference type="PIRSR" id="PIRSR615500-1"/>
    </source>
</evidence>
<dbReference type="Proteomes" id="UP000273145">
    <property type="component" value="Chromosome"/>
</dbReference>
<dbReference type="InterPro" id="IPR036852">
    <property type="entry name" value="Peptidase_S8/S53_dom_sf"/>
</dbReference>
<dbReference type="GO" id="GO:0004252">
    <property type="term" value="F:serine-type endopeptidase activity"/>
    <property type="evidence" value="ECO:0007669"/>
    <property type="project" value="UniProtKB-UniRule"/>
</dbReference>
<evidence type="ECO:0000256" key="8">
    <source>
        <dbReference type="SAM" id="MobiDB-lite"/>
    </source>
</evidence>
<evidence type="ECO:0000313" key="10">
    <source>
        <dbReference type="EMBL" id="AZK45475.1"/>
    </source>
</evidence>
<feature type="active site" description="Charge relay system" evidence="6 7">
    <location>
        <position position="317"/>
    </location>
</feature>
<dbReference type="GO" id="GO:0006508">
    <property type="term" value="P:proteolysis"/>
    <property type="evidence" value="ECO:0007669"/>
    <property type="project" value="UniProtKB-KW"/>
</dbReference>
<keyword evidence="5 7" id="KW-0720">Serine protease</keyword>
<dbReference type="KEGG" id="plen:EIM92_04075"/>
<reference evidence="10 11" key="1">
    <citation type="submission" date="2018-11" db="EMBL/GenBank/DDBJ databases">
        <title>Genome sequencing of Paenibacillus lentus DSM25539(T).</title>
        <authorList>
            <person name="Kook J.-K."/>
            <person name="Park S.-N."/>
            <person name="Lim Y.K."/>
        </authorList>
    </citation>
    <scope>NUCLEOTIDE SEQUENCE [LARGE SCALE GENOMIC DNA]</scope>
    <source>
        <strain evidence="10 11">DSM 25539</strain>
    </source>
</reference>
<dbReference type="CDD" id="cd07477">
    <property type="entry name" value="Peptidases_S8_Subtilisin_subset"/>
    <property type="match status" value="1"/>
</dbReference>
<dbReference type="InterPro" id="IPR034202">
    <property type="entry name" value="Subtilisin_Carlsberg-like"/>
</dbReference>
<dbReference type="EMBL" id="CP034248">
    <property type="protein sequence ID" value="AZK45475.1"/>
    <property type="molecule type" value="Genomic_DNA"/>
</dbReference>
<name>A0A3S8RR59_9BACL</name>
<dbReference type="PANTHER" id="PTHR43806">
    <property type="entry name" value="PEPTIDASE S8"/>
    <property type="match status" value="1"/>
</dbReference>
<evidence type="ECO:0000256" key="3">
    <source>
        <dbReference type="ARBA" id="ARBA00022723"/>
    </source>
</evidence>
<evidence type="ECO:0000256" key="2">
    <source>
        <dbReference type="ARBA" id="ARBA00022670"/>
    </source>
</evidence>
<dbReference type="GO" id="GO:0046872">
    <property type="term" value="F:metal ion binding"/>
    <property type="evidence" value="ECO:0007669"/>
    <property type="project" value="UniProtKB-KW"/>
</dbReference>
<protein>
    <submittedName>
        <fullName evidence="10">Peptidase S8</fullName>
    </submittedName>
</protein>
<dbReference type="PANTHER" id="PTHR43806:SF11">
    <property type="entry name" value="CEREVISIN-RELATED"/>
    <property type="match status" value="1"/>
</dbReference>
<dbReference type="Gene3D" id="3.40.50.200">
    <property type="entry name" value="Peptidase S8/S53 domain"/>
    <property type="match status" value="1"/>
</dbReference>
<feature type="region of interest" description="Disordered" evidence="8">
    <location>
        <begin position="348"/>
        <end position="367"/>
    </location>
</feature>
<feature type="active site" description="Charge relay system" evidence="6 7">
    <location>
        <position position="130"/>
    </location>
</feature>